<dbReference type="EMBL" id="KI684037">
    <property type="protein sequence ID" value="ETK96661.1"/>
    <property type="molecule type" value="Genomic_DNA"/>
</dbReference>
<accession>W2HQC7</accession>
<dbReference type="Proteomes" id="UP000053236">
    <property type="component" value="Unassembled WGS sequence"/>
</dbReference>
<dbReference type="AlphaFoldDB" id="W2HQC7"/>
<sequence>MSQTPWASHANKHLCDAHVTSAALAGEVIWLPSIVLTNRSSNASLDTLAMLLSAAKSKRVARPLGLENLKRSEKLSSVE</sequence>
<name>W2HQC7_PHYNI</name>
<organism evidence="1">
    <name type="scientific">Phytophthora nicotianae</name>
    <name type="common">Potato buckeye rot agent</name>
    <name type="synonym">Phytophthora parasitica</name>
    <dbReference type="NCBI Taxonomy" id="4792"/>
    <lineage>
        <taxon>Eukaryota</taxon>
        <taxon>Sar</taxon>
        <taxon>Stramenopiles</taxon>
        <taxon>Oomycota</taxon>
        <taxon>Peronosporomycetes</taxon>
        <taxon>Peronosporales</taxon>
        <taxon>Peronosporaceae</taxon>
        <taxon>Phytophthora</taxon>
    </lineage>
</organism>
<gene>
    <name evidence="1" type="ORF">L915_00707</name>
</gene>
<protein>
    <submittedName>
        <fullName evidence="1">Uncharacterized protein</fullName>
    </submittedName>
</protein>
<reference evidence="1" key="1">
    <citation type="submission" date="2013-11" db="EMBL/GenBank/DDBJ databases">
        <title>The Genome Sequence of Phytophthora parasitica CJ02B3.</title>
        <authorList>
            <consortium name="The Broad Institute Genomics Platform"/>
            <person name="Russ C."/>
            <person name="Tyler B."/>
            <person name="Panabieres F."/>
            <person name="Shan W."/>
            <person name="Tripathy S."/>
            <person name="Grunwald N."/>
            <person name="Machado M."/>
            <person name="Johnson C.S."/>
            <person name="Arredondo F."/>
            <person name="Hong C."/>
            <person name="Coffey M."/>
            <person name="Young S.K."/>
            <person name="Zeng Q."/>
            <person name="Gargeya S."/>
            <person name="Fitzgerald M."/>
            <person name="Abouelleil A."/>
            <person name="Alvarado L."/>
            <person name="Chapman S.B."/>
            <person name="Gainer-Dewar J."/>
            <person name="Goldberg J."/>
            <person name="Griggs A."/>
            <person name="Gujja S."/>
            <person name="Hansen M."/>
            <person name="Howarth C."/>
            <person name="Imamovic A."/>
            <person name="Ireland A."/>
            <person name="Larimer J."/>
            <person name="McCowan C."/>
            <person name="Murphy C."/>
            <person name="Pearson M."/>
            <person name="Poon T.W."/>
            <person name="Priest M."/>
            <person name="Roberts A."/>
            <person name="Saif S."/>
            <person name="Shea T."/>
            <person name="Sykes S."/>
            <person name="Wortman J."/>
            <person name="Nusbaum C."/>
            <person name="Birren B."/>
        </authorList>
    </citation>
    <scope>NUCLEOTIDE SEQUENCE [LARGE SCALE GENOMIC DNA]</scope>
    <source>
        <strain evidence="1">CJ02B3</strain>
    </source>
</reference>
<evidence type="ECO:0000313" key="1">
    <source>
        <dbReference type="EMBL" id="ETK96661.1"/>
    </source>
</evidence>
<proteinExistence type="predicted"/>